<feature type="transmembrane region" description="Helical" evidence="1">
    <location>
        <begin position="104"/>
        <end position="125"/>
    </location>
</feature>
<name>A0A318KFG9_9NOCA</name>
<dbReference type="Proteomes" id="UP000247569">
    <property type="component" value="Unassembled WGS sequence"/>
</dbReference>
<evidence type="ECO:0000256" key="1">
    <source>
        <dbReference type="SAM" id="Phobius"/>
    </source>
</evidence>
<feature type="transmembrane region" description="Helical" evidence="1">
    <location>
        <begin position="137"/>
        <end position="155"/>
    </location>
</feature>
<feature type="transmembrane region" description="Helical" evidence="1">
    <location>
        <begin position="187"/>
        <end position="210"/>
    </location>
</feature>
<reference evidence="2 3" key="1">
    <citation type="submission" date="2018-05" db="EMBL/GenBank/DDBJ databases">
        <title>Genomic Encyclopedia of Type Strains, Phase IV (KMG-IV): sequencing the most valuable type-strain genomes for metagenomic binning, comparative biology and taxonomic classification.</title>
        <authorList>
            <person name="Goeker M."/>
        </authorList>
    </citation>
    <scope>NUCLEOTIDE SEQUENCE [LARGE SCALE GENOMIC DNA]</scope>
    <source>
        <strain evidence="2 3">DSM 44704</strain>
    </source>
</reference>
<gene>
    <name evidence="2" type="ORF">DFR70_1011013</name>
</gene>
<keyword evidence="1" id="KW-1133">Transmembrane helix</keyword>
<dbReference type="RefSeq" id="WP_040743647.1">
    <property type="nucleotide sequence ID" value="NZ_QJKF01000001.1"/>
</dbReference>
<keyword evidence="1" id="KW-0812">Transmembrane</keyword>
<dbReference type="EMBL" id="QJKF01000001">
    <property type="protein sequence ID" value="PXX71579.1"/>
    <property type="molecule type" value="Genomic_DNA"/>
</dbReference>
<sequence length="308" mass="33769">MGQVEPTPLKSAVTIAGALASQAAVLVPVLFYFGAVYTRAWYGYFGLDSGLLGYSVNDFVRRSVTPTFWPVILAMVLLLILLAARKLPLEVARRTRNEPRALRVWYVTMLASGVAVLAIAPSIRIFGVPSWFPLNDYLMPGSIVLGSVLIGYAVTLNSNTPNLWPAPSPDRGRLRPRPRASNQSPTIVLMIALFTLGLAGTLWGVGVFAAEQGLRDARDLAKGGFHDQPSVIVWSVDALGMDGPDVEATEIGTPGEKYRYYYGGLRLLDRTADAYLLIPQKWQARRDRVFIVPRADTIRIDISATHNN</sequence>
<dbReference type="AlphaFoldDB" id="A0A318KFG9"/>
<protein>
    <submittedName>
        <fullName evidence="2">Uncharacterized protein</fullName>
    </submittedName>
</protein>
<feature type="transmembrane region" description="Helical" evidence="1">
    <location>
        <begin position="12"/>
        <end position="35"/>
    </location>
</feature>
<accession>A0A318KFG9</accession>
<comment type="caution">
    <text evidence="2">The sequence shown here is derived from an EMBL/GenBank/DDBJ whole genome shotgun (WGS) entry which is preliminary data.</text>
</comment>
<evidence type="ECO:0000313" key="2">
    <source>
        <dbReference type="EMBL" id="PXX71579.1"/>
    </source>
</evidence>
<keyword evidence="1" id="KW-0472">Membrane</keyword>
<organism evidence="2 3">
    <name type="scientific">Nocardia tenerifensis</name>
    <dbReference type="NCBI Taxonomy" id="228006"/>
    <lineage>
        <taxon>Bacteria</taxon>
        <taxon>Bacillati</taxon>
        <taxon>Actinomycetota</taxon>
        <taxon>Actinomycetes</taxon>
        <taxon>Mycobacteriales</taxon>
        <taxon>Nocardiaceae</taxon>
        <taxon>Nocardia</taxon>
    </lineage>
</organism>
<proteinExistence type="predicted"/>
<evidence type="ECO:0000313" key="3">
    <source>
        <dbReference type="Proteomes" id="UP000247569"/>
    </source>
</evidence>
<feature type="transmembrane region" description="Helical" evidence="1">
    <location>
        <begin position="67"/>
        <end position="84"/>
    </location>
</feature>
<dbReference type="OrthoDB" id="4350047at2"/>
<keyword evidence="3" id="KW-1185">Reference proteome</keyword>